<comment type="caution">
    <text evidence="2">The sequence shown here is derived from an EMBL/GenBank/DDBJ whole genome shotgun (WGS) entry which is preliminary data.</text>
</comment>
<gene>
    <name evidence="2" type="ORF">GCM10017591_03150</name>
</gene>
<dbReference type="Proteomes" id="UP001142291">
    <property type="component" value="Unassembled WGS sequence"/>
</dbReference>
<evidence type="ECO:0000313" key="2">
    <source>
        <dbReference type="EMBL" id="GLJ94254.1"/>
    </source>
</evidence>
<dbReference type="AlphaFoldDB" id="A0A9W6HKU8"/>
<dbReference type="EMBL" id="BSER01000001">
    <property type="protein sequence ID" value="GLJ94254.1"/>
    <property type="molecule type" value="Genomic_DNA"/>
</dbReference>
<feature type="transmembrane region" description="Helical" evidence="1">
    <location>
        <begin position="12"/>
        <end position="32"/>
    </location>
</feature>
<keyword evidence="1" id="KW-1133">Transmembrane helix</keyword>
<keyword evidence="3" id="KW-1185">Reference proteome</keyword>
<reference evidence="2" key="2">
    <citation type="submission" date="2023-01" db="EMBL/GenBank/DDBJ databases">
        <authorList>
            <person name="Sun Q."/>
            <person name="Evtushenko L."/>
        </authorList>
    </citation>
    <scope>NUCLEOTIDE SEQUENCE</scope>
    <source>
        <strain evidence="2">VKM Ac-1940</strain>
    </source>
</reference>
<organism evidence="2 3">
    <name type="scientific">Microbacterium dextranolyticum</name>
    <dbReference type="NCBI Taxonomy" id="36806"/>
    <lineage>
        <taxon>Bacteria</taxon>
        <taxon>Bacillati</taxon>
        <taxon>Actinomycetota</taxon>
        <taxon>Actinomycetes</taxon>
        <taxon>Micrococcales</taxon>
        <taxon>Microbacteriaceae</taxon>
        <taxon>Microbacterium</taxon>
    </lineage>
</organism>
<keyword evidence="1" id="KW-0812">Transmembrane</keyword>
<feature type="transmembrane region" description="Helical" evidence="1">
    <location>
        <begin position="82"/>
        <end position="104"/>
    </location>
</feature>
<proteinExistence type="predicted"/>
<accession>A0A9W6HKU8</accession>
<evidence type="ECO:0000313" key="3">
    <source>
        <dbReference type="Proteomes" id="UP001142291"/>
    </source>
</evidence>
<dbReference type="RefSeq" id="WP_204962782.1">
    <property type="nucleotide sequence ID" value="NZ_BAAAUR010000002.1"/>
</dbReference>
<feature type="transmembrane region" description="Helical" evidence="1">
    <location>
        <begin position="52"/>
        <end position="70"/>
    </location>
</feature>
<reference evidence="2" key="1">
    <citation type="journal article" date="2014" name="Int. J. Syst. Evol. Microbiol.">
        <title>Complete genome sequence of Corynebacterium casei LMG S-19264T (=DSM 44701T), isolated from a smear-ripened cheese.</title>
        <authorList>
            <consortium name="US DOE Joint Genome Institute (JGI-PGF)"/>
            <person name="Walter F."/>
            <person name="Albersmeier A."/>
            <person name="Kalinowski J."/>
            <person name="Ruckert C."/>
        </authorList>
    </citation>
    <scope>NUCLEOTIDE SEQUENCE</scope>
    <source>
        <strain evidence="2">VKM Ac-1940</strain>
    </source>
</reference>
<protein>
    <submittedName>
        <fullName evidence="2">Uncharacterized protein</fullName>
    </submittedName>
</protein>
<keyword evidence="1" id="KW-0472">Membrane</keyword>
<evidence type="ECO:0000256" key="1">
    <source>
        <dbReference type="SAM" id="Phobius"/>
    </source>
</evidence>
<name>A0A9W6HKU8_9MICO</name>
<sequence length="156" mass="15698">MSEPRGAVSAPVAVAFTLVGFFALLIAGFGMLSLLSDAEALSVAGLGPLPGVLGVGCASAAFAASTWSVVHRAAPRYRGVALIVVAAFLGFLVGVLVGGVLAGADLVRTIAAAGSFATSWFAVVLASAALVCGWAAVALVRTRTGRPRWPWEGDED</sequence>
<feature type="transmembrane region" description="Helical" evidence="1">
    <location>
        <begin position="116"/>
        <end position="140"/>
    </location>
</feature>